<organism evidence="2 3">
    <name type="scientific">Tectimicrobiota bacterium</name>
    <dbReference type="NCBI Taxonomy" id="2528274"/>
    <lineage>
        <taxon>Bacteria</taxon>
        <taxon>Pseudomonadati</taxon>
        <taxon>Nitrospinota/Tectimicrobiota group</taxon>
        <taxon>Candidatus Tectimicrobiota</taxon>
    </lineage>
</organism>
<comment type="caution">
    <text evidence="2">The sequence shown here is derived from an EMBL/GenBank/DDBJ whole genome shotgun (WGS) entry which is preliminary data.</text>
</comment>
<dbReference type="AlphaFoldDB" id="A0A938B4J2"/>
<evidence type="ECO:0000313" key="3">
    <source>
        <dbReference type="Proteomes" id="UP000712673"/>
    </source>
</evidence>
<protein>
    <recommendedName>
        <fullName evidence="1">Tox-REase-3 domain-containing protein</fullName>
    </recommendedName>
</protein>
<reference evidence="2" key="1">
    <citation type="submission" date="2019-03" db="EMBL/GenBank/DDBJ databases">
        <title>Lake Tanganyika Metagenome-Assembled Genomes (MAGs).</title>
        <authorList>
            <person name="Tran P."/>
        </authorList>
    </citation>
    <scope>NUCLEOTIDE SEQUENCE</scope>
    <source>
        <strain evidence="2">K_DeepCast_65m_m2_066</strain>
    </source>
</reference>
<sequence length="94" mass="10796">MVRNKTAGQSGEIHGREIDVILNDAFIQAKRSYAAIERPRNFLNPPIRRQIKMTIRLAQDSGRRAEFWFKYGVHPRVKTYIEDRGGTVIIGLGE</sequence>
<feature type="domain" description="Tox-REase-3" evidence="1">
    <location>
        <begin position="2"/>
        <end position="90"/>
    </location>
</feature>
<evidence type="ECO:0000313" key="2">
    <source>
        <dbReference type="EMBL" id="MBM3224788.1"/>
    </source>
</evidence>
<dbReference type="Pfam" id="PF15647">
    <property type="entry name" value="Tox-REase-3"/>
    <property type="match status" value="1"/>
</dbReference>
<dbReference type="InterPro" id="IPR028905">
    <property type="entry name" value="Tox-REase-3_dom"/>
</dbReference>
<dbReference type="EMBL" id="VGLS01000405">
    <property type="protein sequence ID" value="MBM3224788.1"/>
    <property type="molecule type" value="Genomic_DNA"/>
</dbReference>
<evidence type="ECO:0000259" key="1">
    <source>
        <dbReference type="Pfam" id="PF15647"/>
    </source>
</evidence>
<accession>A0A938B4J2</accession>
<dbReference type="Proteomes" id="UP000712673">
    <property type="component" value="Unassembled WGS sequence"/>
</dbReference>
<name>A0A938B4J2_UNCTE</name>
<proteinExistence type="predicted"/>
<gene>
    <name evidence="2" type="ORF">FJZ47_13420</name>
</gene>